<comment type="similarity">
    <text evidence="2">Belongs to the mitochondrial carrier (TC 2.A.29) family.</text>
</comment>
<sequence length="544" mass="59439">MDQTLTEDEKILLAFRRAQKLARRKAAEEGTTTQNASTGTSVTAAFARSFVLLLGVYFKRPSRLWRPTRVDTLTTLRQMALSANQTLSPSFIRALVKDKGPRAILQNILPPLLINTALGTLLFTSHSYFCFLVSRLDFFAPKPLPHADLNLDSDSNIGNTEDGEGTIFDRWISLTKRGEALTSIPPPPSPSSSSSHPDEHLDEHENGPVWLSFGAEDQISFMESVHRLPHPTLLSALAGAGAGAIQGVAFAPIENAVKLLQRGITSWSEAFSRVFGFKSSTSPCRPIRSLGLPKSGQEVKQFFGFGEGVRKAWAGVKYAMVRDAIGYAFFFSTFDVSRRVGLAVKAWLTPNEQLVLVGNNYNYNSNALSDIGSASGEIVDEYGLHPKAPTRARLAQAACLVTGGISASFLAEYATRPIRKIEDLAKLKNTRAPGLEFKAHAHANPSRLRGLVRPFQSGVLPLMRSTFKKEGLRGFFRNPAELHTPLSDKPGGMTSKATKLGPRGADVRGIERVKMRLTRFGWRLVGVGPWGLGFLVFAYLGGEV</sequence>
<dbReference type="PROSITE" id="PS50920">
    <property type="entry name" value="SOLCAR"/>
    <property type="match status" value="1"/>
</dbReference>
<dbReference type="Gene3D" id="1.50.40.10">
    <property type="entry name" value="Mitochondrial carrier domain"/>
    <property type="match status" value="1"/>
</dbReference>
<evidence type="ECO:0000256" key="8">
    <source>
        <dbReference type="ARBA" id="ARBA00023136"/>
    </source>
</evidence>
<evidence type="ECO:0008006" key="14">
    <source>
        <dbReference type="Google" id="ProtNLM"/>
    </source>
</evidence>
<evidence type="ECO:0000256" key="4">
    <source>
        <dbReference type="ARBA" id="ARBA00022692"/>
    </source>
</evidence>
<gene>
    <name evidence="12" type="ORF">FFLO_01592</name>
</gene>
<feature type="repeat" description="Solcar" evidence="9">
    <location>
        <begin position="230"/>
        <end position="340"/>
    </location>
</feature>
<evidence type="ECO:0000256" key="11">
    <source>
        <dbReference type="SAM" id="Phobius"/>
    </source>
</evidence>
<evidence type="ECO:0000256" key="1">
    <source>
        <dbReference type="ARBA" id="ARBA00004225"/>
    </source>
</evidence>
<comment type="caution">
    <text evidence="12">The sequence shown here is derived from an EMBL/GenBank/DDBJ whole genome shotgun (WGS) entry which is preliminary data.</text>
</comment>
<organism evidence="12 13">
    <name type="scientific">Filobasidium floriforme</name>
    <dbReference type="NCBI Taxonomy" id="5210"/>
    <lineage>
        <taxon>Eukaryota</taxon>
        <taxon>Fungi</taxon>
        <taxon>Dikarya</taxon>
        <taxon>Basidiomycota</taxon>
        <taxon>Agaricomycotina</taxon>
        <taxon>Tremellomycetes</taxon>
        <taxon>Filobasidiales</taxon>
        <taxon>Filobasidiaceae</taxon>
        <taxon>Filobasidium</taxon>
    </lineage>
</organism>
<dbReference type="GO" id="GO:0022857">
    <property type="term" value="F:transmembrane transporter activity"/>
    <property type="evidence" value="ECO:0007669"/>
    <property type="project" value="TreeGrafter"/>
</dbReference>
<evidence type="ECO:0000313" key="12">
    <source>
        <dbReference type="EMBL" id="KAG7562902.1"/>
    </source>
</evidence>
<reference evidence="12" key="1">
    <citation type="submission" date="2020-04" db="EMBL/GenBank/DDBJ databases">
        <title>Analysis of mating type loci in Filobasidium floriforme.</title>
        <authorList>
            <person name="Nowrousian M."/>
        </authorList>
    </citation>
    <scope>NUCLEOTIDE SEQUENCE</scope>
    <source>
        <strain evidence="12">CBS 6242</strain>
    </source>
</reference>
<keyword evidence="4 9" id="KW-0812">Transmembrane</keyword>
<name>A0A8K0JQA2_9TREE</name>
<evidence type="ECO:0000256" key="7">
    <source>
        <dbReference type="ARBA" id="ARBA00023128"/>
    </source>
</evidence>
<keyword evidence="8 9" id="KW-0472">Membrane</keyword>
<dbReference type="PANTHER" id="PTHR45624">
    <property type="entry name" value="MITOCHONDRIAL BASIC AMINO ACIDS TRANSPORTER-RELATED"/>
    <property type="match status" value="1"/>
</dbReference>
<feature type="transmembrane region" description="Helical" evidence="11">
    <location>
        <begin position="520"/>
        <end position="540"/>
    </location>
</feature>
<proteinExistence type="inferred from homology"/>
<feature type="compositionally biased region" description="Basic and acidic residues" evidence="10">
    <location>
        <begin position="196"/>
        <end position="206"/>
    </location>
</feature>
<dbReference type="EMBL" id="JABELV010000023">
    <property type="protein sequence ID" value="KAG7562902.1"/>
    <property type="molecule type" value="Genomic_DNA"/>
</dbReference>
<evidence type="ECO:0000256" key="2">
    <source>
        <dbReference type="ARBA" id="ARBA00006375"/>
    </source>
</evidence>
<evidence type="ECO:0000256" key="6">
    <source>
        <dbReference type="ARBA" id="ARBA00022989"/>
    </source>
</evidence>
<keyword evidence="6 11" id="KW-1133">Transmembrane helix</keyword>
<dbReference type="PANTHER" id="PTHR45624:SF9">
    <property type="entry name" value="CARRIER PROTEIN, PUTATIVE (AFU_ORTHOLOGUE AFUA_4G06390)-RELATED"/>
    <property type="match status" value="1"/>
</dbReference>
<evidence type="ECO:0000313" key="13">
    <source>
        <dbReference type="Proteomes" id="UP000812966"/>
    </source>
</evidence>
<comment type="subcellular location">
    <subcellularLocation>
        <location evidence="1">Mitochondrion membrane</location>
        <topology evidence="1">Multi-pass membrane protein</topology>
    </subcellularLocation>
</comment>
<dbReference type="InterPro" id="IPR023395">
    <property type="entry name" value="MCP_dom_sf"/>
</dbReference>
<feature type="region of interest" description="Disordered" evidence="10">
    <location>
        <begin position="182"/>
        <end position="206"/>
    </location>
</feature>
<dbReference type="InterPro" id="IPR018108">
    <property type="entry name" value="MCP_transmembrane"/>
</dbReference>
<evidence type="ECO:0000256" key="3">
    <source>
        <dbReference type="ARBA" id="ARBA00022448"/>
    </source>
</evidence>
<dbReference type="SUPFAM" id="SSF103506">
    <property type="entry name" value="Mitochondrial carrier"/>
    <property type="match status" value="1"/>
</dbReference>
<dbReference type="AlphaFoldDB" id="A0A8K0JQA2"/>
<evidence type="ECO:0000256" key="10">
    <source>
        <dbReference type="SAM" id="MobiDB-lite"/>
    </source>
</evidence>
<keyword evidence="5" id="KW-0677">Repeat</keyword>
<dbReference type="Proteomes" id="UP000812966">
    <property type="component" value="Unassembled WGS sequence"/>
</dbReference>
<evidence type="ECO:0000256" key="5">
    <source>
        <dbReference type="ARBA" id="ARBA00022737"/>
    </source>
</evidence>
<dbReference type="InterPro" id="IPR050567">
    <property type="entry name" value="Mitochondrial_Carrier"/>
</dbReference>
<keyword evidence="7" id="KW-0496">Mitochondrion</keyword>
<protein>
    <recommendedName>
        <fullName evidence="14">Mitochondrial carrier protein</fullName>
    </recommendedName>
</protein>
<keyword evidence="3" id="KW-0813">Transport</keyword>
<accession>A0A8K0JQA2</accession>
<evidence type="ECO:0000256" key="9">
    <source>
        <dbReference type="PROSITE-ProRule" id="PRU00282"/>
    </source>
</evidence>
<dbReference type="GO" id="GO:0031966">
    <property type="term" value="C:mitochondrial membrane"/>
    <property type="evidence" value="ECO:0007669"/>
    <property type="project" value="UniProtKB-SubCell"/>
</dbReference>
<keyword evidence="13" id="KW-1185">Reference proteome</keyword>